<dbReference type="EC" id="3.1.3.1" evidence="1"/>
<name>A0AAV2HBY6_LYMST</name>
<evidence type="ECO:0000256" key="2">
    <source>
        <dbReference type="ARBA" id="ARBA00022553"/>
    </source>
</evidence>
<dbReference type="AlphaFoldDB" id="A0AAV2HBY6"/>
<feature type="signal peptide" evidence="4">
    <location>
        <begin position="1"/>
        <end position="27"/>
    </location>
</feature>
<keyword evidence="6" id="KW-1185">Reference proteome</keyword>
<organism evidence="5 6">
    <name type="scientific">Lymnaea stagnalis</name>
    <name type="common">Great pond snail</name>
    <name type="synonym">Helix stagnalis</name>
    <dbReference type="NCBI Taxonomy" id="6523"/>
    <lineage>
        <taxon>Eukaryota</taxon>
        <taxon>Metazoa</taxon>
        <taxon>Spiralia</taxon>
        <taxon>Lophotrochozoa</taxon>
        <taxon>Mollusca</taxon>
        <taxon>Gastropoda</taxon>
        <taxon>Heterobranchia</taxon>
        <taxon>Euthyneura</taxon>
        <taxon>Panpulmonata</taxon>
        <taxon>Hygrophila</taxon>
        <taxon>Lymnaeoidea</taxon>
        <taxon>Lymnaeidae</taxon>
        <taxon>Lymnaea</taxon>
    </lineage>
</organism>
<dbReference type="SUPFAM" id="SSF53649">
    <property type="entry name" value="Alkaline phosphatase-like"/>
    <property type="match status" value="1"/>
</dbReference>
<dbReference type="GO" id="GO:0046872">
    <property type="term" value="F:metal ion binding"/>
    <property type="evidence" value="ECO:0007669"/>
    <property type="project" value="UniProtKB-KW"/>
</dbReference>
<dbReference type="InterPro" id="IPR001952">
    <property type="entry name" value="Alkaline_phosphatase"/>
</dbReference>
<dbReference type="GO" id="GO:0004035">
    <property type="term" value="F:alkaline phosphatase activity"/>
    <property type="evidence" value="ECO:0007669"/>
    <property type="project" value="UniProtKB-EC"/>
</dbReference>
<sequence>MESVNSGTMQSFFAVALVTSLSAVVRGAVLGGDTYLYENAASYWHDGAHDELREALKERPGGVAKNVILFLGDGMGPASVTAARILAGQKLGKTGEEFDLSFDKFPYTGLVK</sequence>
<evidence type="ECO:0000256" key="4">
    <source>
        <dbReference type="SAM" id="SignalP"/>
    </source>
</evidence>
<reference evidence="5 6" key="1">
    <citation type="submission" date="2024-04" db="EMBL/GenBank/DDBJ databases">
        <authorList>
            <consortium name="Genoscope - CEA"/>
            <person name="William W."/>
        </authorList>
    </citation>
    <scope>NUCLEOTIDE SEQUENCE [LARGE SCALE GENOMIC DNA]</scope>
</reference>
<dbReference type="PANTHER" id="PTHR11596:SF5">
    <property type="entry name" value="ALKALINE PHOSPHATASE"/>
    <property type="match status" value="1"/>
</dbReference>
<comment type="caution">
    <text evidence="5">The sequence shown here is derived from an EMBL/GenBank/DDBJ whole genome shotgun (WGS) entry which is preliminary data.</text>
</comment>
<dbReference type="EMBL" id="CAXITT010000084">
    <property type="protein sequence ID" value="CAL1531292.1"/>
    <property type="molecule type" value="Genomic_DNA"/>
</dbReference>
<dbReference type="InterPro" id="IPR017850">
    <property type="entry name" value="Alkaline_phosphatase_core_sf"/>
</dbReference>
<evidence type="ECO:0000313" key="5">
    <source>
        <dbReference type="EMBL" id="CAL1531292.1"/>
    </source>
</evidence>
<dbReference type="Proteomes" id="UP001497497">
    <property type="component" value="Unassembled WGS sequence"/>
</dbReference>
<accession>A0AAV2HBY6</accession>
<feature type="binding site" evidence="3">
    <location>
        <position position="73"/>
    </location>
    <ligand>
        <name>Zn(2+)</name>
        <dbReference type="ChEBI" id="CHEBI:29105"/>
        <label>2</label>
    </ligand>
</feature>
<gene>
    <name evidence="5" type="ORF">GSLYS_00005387001</name>
</gene>
<comment type="cofactor">
    <cofactor evidence="3">
        <name>Zn(2+)</name>
        <dbReference type="ChEBI" id="CHEBI:29105"/>
    </cofactor>
    <text evidence="3">Binds 2 Zn(2+) ions.</text>
</comment>
<keyword evidence="4" id="KW-0732">Signal</keyword>
<evidence type="ECO:0000256" key="1">
    <source>
        <dbReference type="ARBA" id="ARBA00012647"/>
    </source>
</evidence>
<protein>
    <recommendedName>
        <fullName evidence="1">alkaline phosphatase</fullName>
        <ecNumber evidence="1">3.1.3.1</ecNumber>
    </recommendedName>
</protein>
<dbReference type="Pfam" id="PF00245">
    <property type="entry name" value="Alk_phosphatase"/>
    <property type="match status" value="1"/>
</dbReference>
<evidence type="ECO:0000313" key="6">
    <source>
        <dbReference type="Proteomes" id="UP001497497"/>
    </source>
</evidence>
<evidence type="ECO:0000256" key="3">
    <source>
        <dbReference type="PIRSR" id="PIRSR601952-2"/>
    </source>
</evidence>
<feature type="non-terminal residue" evidence="5">
    <location>
        <position position="112"/>
    </location>
</feature>
<dbReference type="Gene3D" id="3.40.720.10">
    <property type="entry name" value="Alkaline Phosphatase, subunit A"/>
    <property type="match status" value="1"/>
</dbReference>
<dbReference type="PANTHER" id="PTHR11596">
    <property type="entry name" value="ALKALINE PHOSPHATASE"/>
    <property type="match status" value="1"/>
</dbReference>
<keyword evidence="3" id="KW-0460">Magnesium</keyword>
<keyword evidence="3" id="KW-0862">Zinc</keyword>
<keyword evidence="3" id="KW-0479">Metal-binding</keyword>
<comment type="cofactor">
    <cofactor evidence="3">
        <name>Mg(2+)</name>
        <dbReference type="ChEBI" id="CHEBI:18420"/>
    </cofactor>
    <text evidence="3">Binds 1 Mg(2+) ion.</text>
</comment>
<keyword evidence="2" id="KW-0597">Phosphoprotein</keyword>
<proteinExistence type="predicted"/>
<feature type="chain" id="PRO_5043573097" description="alkaline phosphatase" evidence="4">
    <location>
        <begin position="28"/>
        <end position="112"/>
    </location>
</feature>